<gene>
    <name evidence="2" type="ORF">GCM10023196_061910</name>
</gene>
<sequence>MFTTRVSAIGLAALAVAQFGVMPASAAQAPHWRRLTAPVGSGATLGPITATARDDAWAAGGQLIPHHHQTAAHALPRTSRSGSDQCDDSKVFTSRMLRWQAGAWRRVPVPEVGGIGSISSAGRANLWATAECGILHWSGRRWIQVPGPKVPGAADVFVRQVKATGAAGAWLVGTAYDSISHSGTMRGFVQRWDGRTWRAVPLPGLGDDFSLDSLDMRSPKDVWAVGTDYTGNTDHPERLLLLHWDGHTWRRTPQPSTGLETQRVTKVRAFAQHDMWLVGWGRRDAVAPRRPMVLHWNGRTWTATQVPADAVGELFDLARDGHDLQVAGDTFKGWGPYGMPLMLHWTGRSWVKAPAPTGELGSVQGLASIPGGGLWGTGYTVKGDTLGNPLLARRG</sequence>
<evidence type="ECO:0000313" key="3">
    <source>
        <dbReference type="Proteomes" id="UP001501442"/>
    </source>
</evidence>
<dbReference type="RefSeq" id="WP_345434644.1">
    <property type="nucleotide sequence ID" value="NZ_BAABHK010000009.1"/>
</dbReference>
<dbReference type="Proteomes" id="UP001501442">
    <property type="component" value="Unassembled WGS sequence"/>
</dbReference>
<protein>
    <recommendedName>
        <fullName evidence="4">Secreted protein</fullName>
    </recommendedName>
</protein>
<keyword evidence="1" id="KW-0732">Signal</keyword>
<feature type="signal peptide" evidence="1">
    <location>
        <begin position="1"/>
        <end position="26"/>
    </location>
</feature>
<evidence type="ECO:0000313" key="2">
    <source>
        <dbReference type="EMBL" id="GAA4631656.1"/>
    </source>
</evidence>
<proteinExistence type="predicted"/>
<dbReference type="EMBL" id="BAABHK010000009">
    <property type="protein sequence ID" value="GAA4631656.1"/>
    <property type="molecule type" value="Genomic_DNA"/>
</dbReference>
<evidence type="ECO:0008006" key="4">
    <source>
        <dbReference type="Google" id="ProtNLM"/>
    </source>
</evidence>
<comment type="caution">
    <text evidence="2">The sequence shown here is derived from an EMBL/GenBank/DDBJ whole genome shotgun (WGS) entry which is preliminary data.</text>
</comment>
<feature type="chain" id="PRO_5046851909" description="Secreted protein" evidence="1">
    <location>
        <begin position="27"/>
        <end position="395"/>
    </location>
</feature>
<reference evidence="3" key="1">
    <citation type="journal article" date="2019" name="Int. J. Syst. Evol. Microbiol.">
        <title>The Global Catalogue of Microorganisms (GCM) 10K type strain sequencing project: providing services to taxonomists for standard genome sequencing and annotation.</title>
        <authorList>
            <consortium name="The Broad Institute Genomics Platform"/>
            <consortium name="The Broad Institute Genome Sequencing Center for Infectious Disease"/>
            <person name="Wu L."/>
            <person name="Ma J."/>
        </authorList>
    </citation>
    <scope>NUCLEOTIDE SEQUENCE [LARGE SCALE GENOMIC DNA]</scope>
    <source>
        <strain evidence="3">JCM 17939</strain>
    </source>
</reference>
<organism evidence="2 3">
    <name type="scientific">Actinoallomurus vinaceus</name>
    <dbReference type="NCBI Taxonomy" id="1080074"/>
    <lineage>
        <taxon>Bacteria</taxon>
        <taxon>Bacillati</taxon>
        <taxon>Actinomycetota</taxon>
        <taxon>Actinomycetes</taxon>
        <taxon>Streptosporangiales</taxon>
        <taxon>Thermomonosporaceae</taxon>
        <taxon>Actinoallomurus</taxon>
    </lineage>
</organism>
<evidence type="ECO:0000256" key="1">
    <source>
        <dbReference type="SAM" id="SignalP"/>
    </source>
</evidence>
<keyword evidence="3" id="KW-1185">Reference proteome</keyword>
<accession>A0ABP8UJU8</accession>
<name>A0ABP8UJU8_9ACTN</name>